<dbReference type="InterPro" id="IPR009297">
    <property type="entry name" value="DUF952"/>
</dbReference>
<name>A0A4V6N6D1_9HYPH</name>
<dbReference type="SUPFAM" id="SSF56399">
    <property type="entry name" value="ADP-ribosylation"/>
    <property type="match status" value="1"/>
</dbReference>
<keyword evidence="2" id="KW-1185">Reference proteome</keyword>
<dbReference type="RefSeq" id="WP_131565519.1">
    <property type="nucleotide sequence ID" value="NZ_JAINFK010000001.1"/>
</dbReference>
<dbReference type="PANTHER" id="PTHR34129:SF1">
    <property type="entry name" value="DUF952 DOMAIN-CONTAINING PROTEIN"/>
    <property type="match status" value="1"/>
</dbReference>
<dbReference type="Pfam" id="PF06108">
    <property type="entry name" value="DUF952"/>
    <property type="match status" value="1"/>
</dbReference>
<dbReference type="EMBL" id="SJST01000001">
    <property type="protein sequence ID" value="TCD16552.1"/>
    <property type="molecule type" value="Genomic_DNA"/>
</dbReference>
<dbReference type="Proteomes" id="UP000291301">
    <property type="component" value="Unassembled WGS sequence"/>
</dbReference>
<accession>A0A4V6N6D1</accession>
<sequence length="115" mass="12416">MDKIIYKIAPRALWQAAEENGRFDGAPIDIADGFIHFSTAAQARETAAKHFAGQNDLLLVAVDGEKLAGALKYEVSRGGDLFPHLYAPLDLDTVVWVKELPLGDDGAHVFPGLDA</sequence>
<comment type="caution">
    <text evidence="1">The sequence shown here is derived from an EMBL/GenBank/DDBJ whole genome shotgun (WGS) entry which is preliminary data.</text>
</comment>
<dbReference type="AlphaFoldDB" id="A0A4V6N6D1"/>
<organism evidence="1 2">
    <name type="scientific">Oricola cellulosilytica</name>
    <dbReference type="NCBI Taxonomy" id="1429082"/>
    <lineage>
        <taxon>Bacteria</taxon>
        <taxon>Pseudomonadati</taxon>
        <taxon>Pseudomonadota</taxon>
        <taxon>Alphaproteobacteria</taxon>
        <taxon>Hyphomicrobiales</taxon>
        <taxon>Ahrensiaceae</taxon>
        <taxon>Oricola</taxon>
    </lineage>
</organism>
<reference evidence="1 2" key="1">
    <citation type="journal article" date="2015" name="Antonie Van Leeuwenhoek">
        <title>Oricola cellulosilytica gen. nov., sp. nov., a cellulose-degrading bacterium of the family Phyllobacteriaceae isolated from surface seashore water, and emended descriptions of Mesorhizobium loti and Phyllobacterium myrsinacearum.</title>
        <authorList>
            <person name="Hameed A."/>
            <person name="Shahina M."/>
            <person name="Lai W.A."/>
            <person name="Lin S.Y."/>
            <person name="Young L.S."/>
            <person name="Liu Y.C."/>
            <person name="Hsu Y.H."/>
            <person name="Young C.C."/>
        </authorList>
    </citation>
    <scope>NUCLEOTIDE SEQUENCE [LARGE SCALE GENOMIC DNA]</scope>
    <source>
        <strain evidence="1 2">KCTC 52183</strain>
    </source>
</reference>
<dbReference type="PANTHER" id="PTHR34129">
    <property type="entry name" value="BLR1139 PROTEIN"/>
    <property type="match status" value="1"/>
</dbReference>
<evidence type="ECO:0000313" key="1">
    <source>
        <dbReference type="EMBL" id="TCD16552.1"/>
    </source>
</evidence>
<protein>
    <submittedName>
        <fullName evidence="1">DUF952 domain-containing protein</fullName>
    </submittedName>
</protein>
<gene>
    <name evidence="1" type="ORF">E0D97_03790</name>
</gene>
<dbReference type="OrthoDB" id="9799937at2"/>
<evidence type="ECO:0000313" key="2">
    <source>
        <dbReference type="Proteomes" id="UP000291301"/>
    </source>
</evidence>
<proteinExistence type="predicted"/>
<dbReference type="Gene3D" id="3.20.170.20">
    <property type="entry name" value="Protein of unknown function DUF952"/>
    <property type="match status" value="1"/>
</dbReference>